<dbReference type="OrthoDB" id="10677213at2759"/>
<evidence type="ECO:0000313" key="2">
    <source>
        <dbReference type="EMBL" id="KAG8469041.1"/>
    </source>
</evidence>
<dbReference type="AlphaFoldDB" id="A0A8J6CFE9"/>
<feature type="compositionally biased region" description="Low complexity" evidence="1">
    <location>
        <begin position="797"/>
        <end position="822"/>
    </location>
</feature>
<gene>
    <name evidence="2" type="ORF">KFE25_007559</name>
</gene>
<reference evidence="2" key="1">
    <citation type="submission" date="2021-05" db="EMBL/GenBank/DDBJ databases">
        <title>The genome of the haptophyte Pavlova lutheri (Diacronema luteri, Pavlovales) - a model for lipid biosynthesis in eukaryotic algae.</title>
        <authorList>
            <person name="Hulatt C.J."/>
            <person name="Posewitz M.C."/>
        </authorList>
    </citation>
    <scope>NUCLEOTIDE SEQUENCE</scope>
    <source>
        <strain evidence="2">NIVA-4/92</strain>
    </source>
</reference>
<keyword evidence="3" id="KW-1185">Reference proteome</keyword>
<protein>
    <submittedName>
        <fullName evidence="2">Uncharacterized protein</fullName>
    </submittedName>
</protein>
<feature type="region of interest" description="Disordered" evidence="1">
    <location>
        <begin position="788"/>
        <end position="847"/>
    </location>
</feature>
<evidence type="ECO:0000313" key="3">
    <source>
        <dbReference type="Proteomes" id="UP000751190"/>
    </source>
</evidence>
<evidence type="ECO:0000256" key="1">
    <source>
        <dbReference type="SAM" id="MobiDB-lite"/>
    </source>
</evidence>
<dbReference type="EMBL" id="JAGTXO010000003">
    <property type="protein sequence ID" value="KAG8469041.1"/>
    <property type="molecule type" value="Genomic_DNA"/>
</dbReference>
<organism evidence="2 3">
    <name type="scientific">Diacronema lutheri</name>
    <name type="common">Unicellular marine alga</name>
    <name type="synonym">Monochrysis lutheri</name>
    <dbReference type="NCBI Taxonomy" id="2081491"/>
    <lineage>
        <taxon>Eukaryota</taxon>
        <taxon>Haptista</taxon>
        <taxon>Haptophyta</taxon>
        <taxon>Pavlovophyceae</taxon>
        <taxon>Pavlovales</taxon>
        <taxon>Pavlovaceae</taxon>
        <taxon>Diacronema</taxon>
    </lineage>
</organism>
<dbReference type="Proteomes" id="UP000751190">
    <property type="component" value="Unassembled WGS sequence"/>
</dbReference>
<proteinExistence type="predicted"/>
<sequence>MSSGAAAAAALHALHGCAIERSDLGASCRNKLAFDLTPRACASDASLASAEPAVRELAALTLGAARATGRPELWREATVRASSAGELHLRLLVRLPCASTSLDPSDAAGGRWAAELDQLVGVVRSALGTRLVAISVQSDEQRLSRPAKGAPELSLRAPAGASSACLLERSPLSGVRHQLSLDSMAMVHSALGTSLSAAVAEHVARAVTALPAAELVVVGRDALRFAFGLAHLCCSCARRSAEHARGSDCARAAAGAPAARRFVAVHVLTHCTSVAADFARTERRHRSLAVAGRAARACAPGRAGGGGWRSPGAPAAEPSACEEEFEVVPCARPRVQLVSRRCADDARTPDTHTRGEPRNVGVGVGARAGRAVGARGAHATDAAREGARDDYARALARIAACARAAGRCVVVVATAGRQGLGGDTCATLASARAVRAVAHVSCCERSAASDLGALVGAGMRRFVCAASRRYDALPGTGFVSTFAWLERASLPSLLVCCGPPATGKSSVARVLGALIGAPGASRAAQLLALGAAGRTRKPSPALSLVARACRAAPRAASAPARAGALITDRRVDGRAPRASAAAACAPAPRAPRTCASNVSPPAALLLERDALFVEERARAAPGGSRVPLRVAKARTHALLDGAVSARALAAGRCTLIVDSCLLTRAARRHVWAARAPDVLGRRWHRAVCVSFGPGGDGLALSDPSRHGALLARWAAARGREHSTFPAGEERAGALLRACLAAWEAPHAARRACGGVAASELHDGGDGAFDAVLVADPAALRRVRAAAEPLNSPRGHARGAAAHADAHPMGDGASPWGASAAARRGARSPRADGVDLRERGAEPDDEQLDAEALARVTARVWRALYWA</sequence>
<comment type="caution">
    <text evidence="2">The sequence shown here is derived from an EMBL/GenBank/DDBJ whole genome shotgun (WGS) entry which is preliminary data.</text>
</comment>
<accession>A0A8J6CFE9</accession>
<feature type="compositionally biased region" description="Basic and acidic residues" evidence="1">
    <location>
        <begin position="828"/>
        <end position="841"/>
    </location>
</feature>
<name>A0A8J6CFE9_DIALT</name>